<evidence type="ECO:0000256" key="1">
    <source>
        <dbReference type="ARBA" id="ARBA00001781"/>
    </source>
</evidence>
<sequence>MALLRLHQCARNLMGSVGQLRVLQSGGPASGLQLRHKSLAAEVSSDEPAPPKMPDFDYKPKPYSGPKLAEVLDKRKKFLNPAMFLYYKQPLNIVEGKMQYLFDESGRRYLDAFAGIVTVSAGHCHPEIVEAVRRQNELLQHTTTIYLNHQIADYAEALAAKMPGNLKVCYFVNSGSEANDMAMTMARLYTGNYDIIALRNAYHGMSPATMGLTAHHTWKYNTAQGFGVHHALNPDPYKGAFGNDGARYAEDVQDLIQTATSGRVAGFFAETIQGVGGAVPLADGYLPAVYKHIRDAGGLCIADEVQTGFGRTGTHYWGFQNQGVTPDIVTMAKGIGNGLPLAAVVTTPEVAQVLTSRIHFNTYGGNPVVSAAGQAVLRVLDQEKRQEHCKAVGDYLLTEFRKLQEKHDVIGDVRGRGLMLGVELVTDRKTKAPATPETLQVFEKMKDLGVLLGKGGLRGNVFRIKPPMCFTKDDAEFLVKCLDISLSEL</sequence>
<dbReference type="GO" id="GO:0008453">
    <property type="term" value="F:alanine-glyoxylate transaminase activity"/>
    <property type="evidence" value="ECO:0000318"/>
    <property type="project" value="GO_Central"/>
</dbReference>
<comment type="subunit">
    <text evidence="5">Homotetramer.</text>
</comment>
<comment type="similarity">
    <text evidence="4 12">Belongs to the class-III pyridoxal-phosphate-dependent aminotransferase family.</text>
</comment>
<keyword evidence="10" id="KW-0809">Transit peptide</keyword>
<gene>
    <name evidence="13" type="ORF">KFL_001510300</name>
</gene>
<dbReference type="Gene3D" id="3.40.640.10">
    <property type="entry name" value="Type I PLP-dependent aspartate aminotransferase-like (Major domain)"/>
    <property type="match status" value="1"/>
</dbReference>
<keyword evidence="9 12" id="KW-0663">Pyridoxal phosphate</keyword>
<dbReference type="GO" id="GO:0005739">
    <property type="term" value="C:mitochondrion"/>
    <property type="evidence" value="ECO:0000318"/>
    <property type="project" value="GO_Central"/>
</dbReference>
<dbReference type="Pfam" id="PF00202">
    <property type="entry name" value="Aminotran_3"/>
    <property type="match status" value="1"/>
</dbReference>
<dbReference type="PANTHER" id="PTHR45688">
    <property type="match status" value="1"/>
</dbReference>
<keyword evidence="8 13" id="KW-0808">Transferase</keyword>
<proteinExistence type="inferred from homology"/>
<evidence type="ECO:0000313" key="14">
    <source>
        <dbReference type="Proteomes" id="UP000054558"/>
    </source>
</evidence>
<keyword evidence="7 13" id="KW-0032">Aminotransferase</keyword>
<evidence type="ECO:0000313" key="13">
    <source>
        <dbReference type="EMBL" id="GAQ83528.1"/>
    </source>
</evidence>
<dbReference type="GO" id="GO:0030170">
    <property type="term" value="F:pyridoxal phosphate binding"/>
    <property type="evidence" value="ECO:0007669"/>
    <property type="project" value="InterPro"/>
</dbReference>
<evidence type="ECO:0000256" key="7">
    <source>
        <dbReference type="ARBA" id="ARBA00022576"/>
    </source>
</evidence>
<evidence type="ECO:0000256" key="6">
    <source>
        <dbReference type="ARBA" id="ARBA00013049"/>
    </source>
</evidence>
<dbReference type="GO" id="GO:0019481">
    <property type="term" value="P:L-alanine catabolic process, by transamination"/>
    <property type="evidence" value="ECO:0000318"/>
    <property type="project" value="GO_Central"/>
</dbReference>
<dbReference type="InterPro" id="IPR015424">
    <property type="entry name" value="PyrdxlP-dep_Trfase"/>
</dbReference>
<name>A0A1Y1I5Z0_KLENI</name>
<evidence type="ECO:0000256" key="3">
    <source>
        <dbReference type="ARBA" id="ARBA00004173"/>
    </source>
</evidence>
<dbReference type="PIRSF" id="PIRSF000521">
    <property type="entry name" value="Transaminase_4ab_Lys_Orn"/>
    <property type="match status" value="1"/>
</dbReference>
<evidence type="ECO:0000256" key="5">
    <source>
        <dbReference type="ARBA" id="ARBA00011881"/>
    </source>
</evidence>
<dbReference type="InterPro" id="IPR015421">
    <property type="entry name" value="PyrdxlP-dep_Trfase_major"/>
</dbReference>
<dbReference type="STRING" id="105231.A0A1Y1I5Z0"/>
<evidence type="ECO:0000256" key="4">
    <source>
        <dbReference type="ARBA" id="ARBA00008954"/>
    </source>
</evidence>
<evidence type="ECO:0000256" key="11">
    <source>
        <dbReference type="ARBA" id="ARBA00023128"/>
    </source>
</evidence>
<dbReference type="EC" id="2.6.1.44" evidence="6"/>
<evidence type="ECO:0000256" key="10">
    <source>
        <dbReference type="ARBA" id="ARBA00022946"/>
    </source>
</evidence>
<dbReference type="PROSITE" id="PS00600">
    <property type="entry name" value="AA_TRANSFER_CLASS_3"/>
    <property type="match status" value="1"/>
</dbReference>
<evidence type="ECO:0000256" key="2">
    <source>
        <dbReference type="ARBA" id="ARBA00001933"/>
    </source>
</evidence>
<dbReference type="PANTHER" id="PTHR45688:SF3">
    <property type="entry name" value="ALANINE--GLYOXYLATE AMINOTRANSFERASE 2, MITOCHONDRIAL"/>
    <property type="match status" value="1"/>
</dbReference>
<dbReference type="FunFam" id="3.40.640.10:FF:000004">
    <property type="entry name" value="Acetylornithine aminotransferase"/>
    <property type="match status" value="1"/>
</dbReference>
<dbReference type="InterPro" id="IPR049704">
    <property type="entry name" value="Aminotrans_3_PPA_site"/>
</dbReference>
<dbReference type="CDD" id="cd00610">
    <property type="entry name" value="OAT_like"/>
    <property type="match status" value="1"/>
</dbReference>
<dbReference type="SUPFAM" id="SSF53383">
    <property type="entry name" value="PLP-dependent transferases"/>
    <property type="match status" value="1"/>
</dbReference>
<dbReference type="Gene3D" id="3.90.1150.10">
    <property type="entry name" value="Aspartate Aminotransferase, domain 1"/>
    <property type="match status" value="1"/>
</dbReference>
<evidence type="ECO:0000256" key="9">
    <source>
        <dbReference type="ARBA" id="ARBA00022898"/>
    </source>
</evidence>
<reference evidence="13 14" key="1">
    <citation type="journal article" date="2014" name="Nat. Commun.">
        <title>Klebsormidium flaccidum genome reveals primary factors for plant terrestrial adaptation.</title>
        <authorList>
            <person name="Hori K."/>
            <person name="Maruyama F."/>
            <person name="Fujisawa T."/>
            <person name="Togashi T."/>
            <person name="Yamamoto N."/>
            <person name="Seo M."/>
            <person name="Sato S."/>
            <person name="Yamada T."/>
            <person name="Mori H."/>
            <person name="Tajima N."/>
            <person name="Moriyama T."/>
            <person name="Ikeuchi M."/>
            <person name="Watanabe M."/>
            <person name="Wada H."/>
            <person name="Kobayashi K."/>
            <person name="Saito M."/>
            <person name="Masuda T."/>
            <person name="Sasaki-Sekimoto Y."/>
            <person name="Mashiguchi K."/>
            <person name="Awai K."/>
            <person name="Shimojima M."/>
            <person name="Masuda S."/>
            <person name="Iwai M."/>
            <person name="Nobusawa T."/>
            <person name="Narise T."/>
            <person name="Kondo S."/>
            <person name="Saito H."/>
            <person name="Sato R."/>
            <person name="Murakawa M."/>
            <person name="Ihara Y."/>
            <person name="Oshima-Yamada Y."/>
            <person name="Ohtaka K."/>
            <person name="Satoh M."/>
            <person name="Sonobe K."/>
            <person name="Ishii M."/>
            <person name="Ohtani R."/>
            <person name="Kanamori-Sato M."/>
            <person name="Honoki R."/>
            <person name="Miyazaki D."/>
            <person name="Mochizuki H."/>
            <person name="Umetsu J."/>
            <person name="Higashi K."/>
            <person name="Shibata D."/>
            <person name="Kamiya Y."/>
            <person name="Sato N."/>
            <person name="Nakamura Y."/>
            <person name="Tabata S."/>
            <person name="Ida S."/>
            <person name="Kurokawa K."/>
            <person name="Ohta H."/>
        </authorList>
    </citation>
    <scope>NUCLEOTIDE SEQUENCE [LARGE SCALE GENOMIC DNA]</scope>
    <source>
        <strain evidence="13 14">NIES-2285</strain>
    </source>
</reference>
<dbReference type="InterPro" id="IPR015422">
    <property type="entry name" value="PyrdxlP-dep_Trfase_small"/>
</dbReference>
<evidence type="ECO:0000256" key="12">
    <source>
        <dbReference type="RuleBase" id="RU003560"/>
    </source>
</evidence>
<dbReference type="InterPro" id="IPR005814">
    <property type="entry name" value="Aminotrans_3"/>
</dbReference>
<dbReference type="Proteomes" id="UP000054558">
    <property type="component" value="Unassembled WGS sequence"/>
</dbReference>
<dbReference type="OrthoDB" id="10261433at2759"/>
<organism evidence="13 14">
    <name type="scientific">Klebsormidium nitens</name>
    <name type="common">Green alga</name>
    <name type="synonym">Ulothrix nitens</name>
    <dbReference type="NCBI Taxonomy" id="105231"/>
    <lineage>
        <taxon>Eukaryota</taxon>
        <taxon>Viridiplantae</taxon>
        <taxon>Streptophyta</taxon>
        <taxon>Klebsormidiophyceae</taxon>
        <taxon>Klebsormidiales</taxon>
        <taxon>Klebsormidiaceae</taxon>
        <taxon>Klebsormidium</taxon>
    </lineage>
</organism>
<dbReference type="AlphaFoldDB" id="A0A1Y1I5Z0"/>
<dbReference type="GO" id="GO:0009436">
    <property type="term" value="P:glyoxylate catabolic process"/>
    <property type="evidence" value="ECO:0000318"/>
    <property type="project" value="GO_Central"/>
</dbReference>
<protein>
    <recommendedName>
        <fullName evidence="6">alanine--glyoxylate transaminase</fullName>
        <ecNumber evidence="6">2.6.1.44</ecNumber>
    </recommendedName>
</protein>
<dbReference type="OMA" id="GAIETMK"/>
<evidence type="ECO:0000256" key="8">
    <source>
        <dbReference type="ARBA" id="ARBA00022679"/>
    </source>
</evidence>
<comment type="catalytic activity">
    <reaction evidence="1">
        <text>glyoxylate + L-alanine = glycine + pyruvate</text>
        <dbReference type="Rhea" id="RHEA:24248"/>
        <dbReference type="ChEBI" id="CHEBI:15361"/>
        <dbReference type="ChEBI" id="CHEBI:36655"/>
        <dbReference type="ChEBI" id="CHEBI:57305"/>
        <dbReference type="ChEBI" id="CHEBI:57972"/>
        <dbReference type="EC" id="2.6.1.44"/>
    </reaction>
</comment>
<comment type="cofactor">
    <cofactor evidence="2">
        <name>pyridoxal 5'-phosphate</name>
        <dbReference type="ChEBI" id="CHEBI:597326"/>
    </cofactor>
</comment>
<dbReference type="EMBL" id="DF237100">
    <property type="protein sequence ID" value="GAQ83528.1"/>
    <property type="molecule type" value="Genomic_DNA"/>
</dbReference>
<keyword evidence="11" id="KW-0496">Mitochondrion</keyword>
<comment type="subcellular location">
    <subcellularLocation>
        <location evidence="3">Mitochondrion</location>
    </subcellularLocation>
</comment>
<accession>A0A1Y1I5Z0</accession>
<keyword evidence="14" id="KW-1185">Reference proteome</keyword>